<dbReference type="Proteomes" id="UP001194696">
    <property type="component" value="Unassembled WGS sequence"/>
</dbReference>
<feature type="region of interest" description="Disordered" evidence="1">
    <location>
        <begin position="308"/>
        <end position="345"/>
    </location>
</feature>
<evidence type="ECO:0000256" key="2">
    <source>
        <dbReference type="SAM" id="Phobius"/>
    </source>
</evidence>
<feature type="transmembrane region" description="Helical" evidence="2">
    <location>
        <begin position="362"/>
        <end position="382"/>
    </location>
</feature>
<reference evidence="3 4" key="1">
    <citation type="journal article" date="2020" name="Fungal Divers.">
        <title>Resolving the Mortierellaceae phylogeny through synthesis of multi-gene phylogenetics and phylogenomics.</title>
        <authorList>
            <person name="Vandepol N."/>
            <person name="Liber J."/>
            <person name="Desiro A."/>
            <person name="Na H."/>
            <person name="Kennedy M."/>
            <person name="Barry K."/>
            <person name="Grigoriev I.V."/>
            <person name="Miller A.N."/>
            <person name="O'Donnell K."/>
            <person name="Stajich J.E."/>
            <person name="Bonito G."/>
        </authorList>
    </citation>
    <scope>NUCLEOTIDE SEQUENCE [LARGE SCALE GENOMIC DNA]</scope>
    <source>
        <strain evidence="3 4">AD045</strain>
    </source>
</reference>
<evidence type="ECO:0000256" key="1">
    <source>
        <dbReference type="SAM" id="MobiDB-lite"/>
    </source>
</evidence>
<protein>
    <submittedName>
        <fullName evidence="3">Uncharacterized protein</fullName>
    </submittedName>
</protein>
<feature type="compositionally biased region" description="Gly residues" evidence="1">
    <location>
        <begin position="330"/>
        <end position="345"/>
    </location>
</feature>
<keyword evidence="4" id="KW-1185">Reference proteome</keyword>
<gene>
    <name evidence="3" type="ORF">BGZ96_012531</name>
</gene>
<keyword evidence="2" id="KW-0472">Membrane</keyword>
<evidence type="ECO:0000313" key="3">
    <source>
        <dbReference type="EMBL" id="KAG0283097.1"/>
    </source>
</evidence>
<dbReference type="EMBL" id="JAAAIM010000953">
    <property type="protein sequence ID" value="KAG0283097.1"/>
    <property type="molecule type" value="Genomic_DNA"/>
</dbReference>
<keyword evidence="2" id="KW-0812">Transmembrane</keyword>
<name>A0ABQ7JQS2_9FUNG</name>
<comment type="caution">
    <text evidence="3">The sequence shown here is derived from an EMBL/GenBank/DDBJ whole genome shotgun (WGS) entry which is preliminary data.</text>
</comment>
<accession>A0ABQ7JQS2</accession>
<proteinExistence type="predicted"/>
<feature type="region of interest" description="Disordered" evidence="1">
    <location>
        <begin position="470"/>
        <end position="508"/>
    </location>
</feature>
<keyword evidence="2" id="KW-1133">Transmembrane helix</keyword>
<organism evidence="3 4">
    <name type="scientific">Linnemannia gamsii</name>
    <dbReference type="NCBI Taxonomy" id="64522"/>
    <lineage>
        <taxon>Eukaryota</taxon>
        <taxon>Fungi</taxon>
        <taxon>Fungi incertae sedis</taxon>
        <taxon>Mucoromycota</taxon>
        <taxon>Mortierellomycotina</taxon>
        <taxon>Mortierellomycetes</taxon>
        <taxon>Mortierellales</taxon>
        <taxon>Mortierellaceae</taxon>
        <taxon>Linnemannia</taxon>
    </lineage>
</organism>
<evidence type="ECO:0000313" key="4">
    <source>
        <dbReference type="Proteomes" id="UP001194696"/>
    </source>
</evidence>
<sequence length="508" mass="53066">MGILEFSCMTTDPAATTFYGLTNADHYQLTGTGGWPKNVVLVKSNTNPSSVKTTNWSFLSSYSSENLSLKNGFFSTAGCAVDSRGVVTFIAADLVFNTTKPYSEFITALRYDPTGVSDPAMSQGTGSWSTLTLNPAFGQVSIEKLSLWYSTVAGVETLNLAQPTLSVYSLKNVGTNAPALLKTYLTPACSYPGAATKLTILQDTLYMICISEFDGPLTTMAVLKDVSNANSKFNTSVCLTTAIKRTDFFVAITAAGGQPFALMQQYEGYHATLQYSLALAGPSFATFEGGTRAAIPENFGYDPALAKPQTAAPVPTNDGRACGEPKRGRGGSSGGGSSGSSGGGHSTGKDIAAVAAALPLKILIPIVAAALFIGIGIIYGLVKCCQGCYMVSKDIVNGEVPSGVVAINDLAVPTRKEEEVVGTGVGDLAYPVMREDHPTSTYSPYGTPLSPPTEQDNGLGYLFTDASSNATQQSTPLTTHEAAAAAPLTSAFGNPPSPTILRHSRPDM</sequence>